<organism evidence="4 5">
    <name type="scientific">Aeromicrobium phragmitis</name>
    <dbReference type="NCBI Taxonomy" id="2478914"/>
    <lineage>
        <taxon>Bacteria</taxon>
        <taxon>Bacillati</taxon>
        <taxon>Actinomycetota</taxon>
        <taxon>Actinomycetes</taxon>
        <taxon>Propionibacteriales</taxon>
        <taxon>Nocardioidaceae</taxon>
        <taxon>Aeromicrobium</taxon>
    </lineage>
</organism>
<dbReference type="EMBL" id="RDBF01000001">
    <property type="protein sequence ID" value="RLV57211.1"/>
    <property type="molecule type" value="Genomic_DNA"/>
</dbReference>
<dbReference type="InterPro" id="IPR057687">
    <property type="entry name" value="DUF7927"/>
</dbReference>
<proteinExistence type="predicted"/>
<dbReference type="InterPro" id="IPR051172">
    <property type="entry name" value="Chlamydia_OmcB"/>
</dbReference>
<dbReference type="PANTHER" id="PTHR34819">
    <property type="entry name" value="LARGE CYSTEINE-RICH PERIPLASMIC PROTEIN OMCB"/>
    <property type="match status" value="1"/>
</dbReference>
<dbReference type="OrthoDB" id="134475at2"/>
<protein>
    <submittedName>
        <fullName evidence="4">DUF11 domain-containing protein</fullName>
    </submittedName>
</protein>
<gene>
    <name evidence="4" type="ORF">D9V41_00725</name>
</gene>
<evidence type="ECO:0000256" key="2">
    <source>
        <dbReference type="SAM" id="Phobius"/>
    </source>
</evidence>
<dbReference type="Pfam" id="PF25549">
    <property type="entry name" value="DUF7927"/>
    <property type="match status" value="5"/>
</dbReference>
<feature type="region of interest" description="Disordered" evidence="1">
    <location>
        <begin position="1"/>
        <end position="30"/>
    </location>
</feature>
<accession>A0A3L8PPB4</accession>
<feature type="domain" description="DUF7927" evidence="3">
    <location>
        <begin position="636"/>
        <end position="761"/>
    </location>
</feature>
<feature type="domain" description="DUF7927" evidence="3">
    <location>
        <begin position="787"/>
        <end position="918"/>
    </location>
</feature>
<keyword evidence="5" id="KW-1185">Reference proteome</keyword>
<dbReference type="InterPro" id="IPR013783">
    <property type="entry name" value="Ig-like_fold"/>
</dbReference>
<dbReference type="PANTHER" id="PTHR34819:SF3">
    <property type="entry name" value="CELL SURFACE PROTEIN"/>
    <property type="match status" value="1"/>
</dbReference>
<feature type="domain" description="DUF7927" evidence="3">
    <location>
        <begin position="1059"/>
        <end position="1188"/>
    </location>
</feature>
<dbReference type="Proteomes" id="UP000282515">
    <property type="component" value="Unassembled WGS sequence"/>
</dbReference>
<reference evidence="4 5" key="1">
    <citation type="submission" date="2018-10" db="EMBL/GenBank/DDBJ databases">
        <title>Aeromicrobium sp. 9W16Y-2 whole genome shotgun sequence.</title>
        <authorList>
            <person name="Li F."/>
        </authorList>
    </citation>
    <scope>NUCLEOTIDE SEQUENCE [LARGE SCALE GENOMIC DNA]</scope>
    <source>
        <strain evidence="4 5">9W16Y-2</strain>
    </source>
</reference>
<dbReference type="NCBIfam" id="TIGR01451">
    <property type="entry name" value="B_ant_repeat"/>
    <property type="match status" value="1"/>
</dbReference>
<evidence type="ECO:0000256" key="1">
    <source>
        <dbReference type="SAM" id="MobiDB-lite"/>
    </source>
</evidence>
<feature type="region of interest" description="Disordered" evidence="1">
    <location>
        <begin position="1183"/>
        <end position="1207"/>
    </location>
</feature>
<feature type="domain" description="DUF7927" evidence="3">
    <location>
        <begin position="922"/>
        <end position="1056"/>
    </location>
</feature>
<dbReference type="GO" id="GO:0005975">
    <property type="term" value="P:carbohydrate metabolic process"/>
    <property type="evidence" value="ECO:0007669"/>
    <property type="project" value="UniProtKB-ARBA"/>
</dbReference>
<evidence type="ECO:0000259" key="3">
    <source>
        <dbReference type="Pfam" id="PF25549"/>
    </source>
</evidence>
<keyword evidence="2" id="KW-0472">Membrane</keyword>
<evidence type="ECO:0000313" key="5">
    <source>
        <dbReference type="Proteomes" id="UP000282515"/>
    </source>
</evidence>
<sequence length="1239" mass="128626">MRHVSSRGNDRRGKLRLRPRGLGSGTSPRGAHRGAASLMLFSLVASLLAAIGTVAAPTAAGAAETPGVSYIRTVNTFYAYVGPGENLDVLFTKVMRPTAGDPNVTITVTAPDGTAQSCTIPTNAVPAGCDLSDLTSTAAGVWSITFQPEGTASTTSYFDWNITVQNGATDIPGRVWSERYQMLQTGAAAGDSTDFDLYYLSREGFLYEASYTEFNGVDSTFSSDAAGNTLAGTCTSAYLSYQDGGPYGQGDQYDSPGNCGDPYKIFFERPATDMPQTATWPDGNVRWLNPPVVLPSLNDLSFAQTSPTDRSGTFTVDVANFTGQMVVQIDVDGDGDFEGAADVTLPLGVINGAGTVTWDGLDGEGNPVPYNTDLTARAVIDQVGEIHFVGFDVERRGGLEVTALNGPQSGSQTLFWDDTALRVEGRACVTPVLDGTGGVNSAGGVHGWDCADNANDGVGGSWGDTRRIDDWTYHPLDEALAIDLPGLPELEIEKSSTATAESRIGDTVEYTVEVTNNGPGDYTAADPARIQDDLSAVLDDATYNGDAQASSGNVTFDDPRLTWEGPLAAGDSVTITYTVELTGAGDLQVDNVAFQTVCEESDPDCAPPVPEQCVDGADPATGLPCDEVGYELPRLSVTKSANATEIPAVGERVTYTVRAENTGTAPYTPARPAVVIDDLSEVLDDATIDTATITADVGADPSYAEPLISWVGELAPGQAVTITYDVTYTGEGDTELINVAFGPQCGIDDPECTTPPPSPRCDPADQNGLDPVTGEPCGRVTIPGALLDVTKHVEPNKGTTVLAGEELTYTLTFTNSGTADAAVSGWTDDVSGVLDDAVIVTGPAAGVGNLTVGTITDGRFTVDGIVPAGASYTVTYTVEVLPDGERGDNMLANFVFPDGQVPPAECADDDPLCTYNPVPEMSDRKEVDPVTGTTVLPGQELTYTLFFTNDGNGQGPVDRVDDLTHVLDDAQIVAGPTASSGSLTVSDVIDGRFSIEGTVDGGETVTVTYTVRVNDAGDLGDTVLANFLLDPDEETPEEPVCEAAPGEDADCTANPISDVAVVKSADPASGTELEDGQAVTYTLTFTNSGIGDGEIDFTDHLAGVLDDARVVSGPTSSDAALTVQIGDEGYTVVGTLAGGASATVTYTVEVLDWVDQGDHHLGNFVTVTGEEPPEQCVQDSPLCTEHPVAGPPPGGGDGGGRDRLPDTGSTVGALALIAALMVAGGTALSVRRGAARQHS</sequence>
<name>A0A3L8PPB4_9ACTN</name>
<dbReference type="Gene3D" id="2.60.40.10">
    <property type="entry name" value="Immunoglobulins"/>
    <property type="match status" value="2"/>
</dbReference>
<dbReference type="AlphaFoldDB" id="A0A3L8PPB4"/>
<feature type="domain" description="DUF7927" evidence="3">
    <location>
        <begin position="490"/>
        <end position="615"/>
    </location>
</feature>
<keyword evidence="2" id="KW-1133">Transmembrane helix</keyword>
<dbReference type="InterPro" id="IPR047589">
    <property type="entry name" value="DUF11_rpt"/>
</dbReference>
<evidence type="ECO:0000313" key="4">
    <source>
        <dbReference type="EMBL" id="RLV57211.1"/>
    </source>
</evidence>
<keyword evidence="2" id="KW-0812">Transmembrane</keyword>
<feature type="transmembrane region" description="Helical" evidence="2">
    <location>
        <begin position="1211"/>
        <end position="1230"/>
    </location>
</feature>
<comment type="caution">
    <text evidence="4">The sequence shown here is derived from an EMBL/GenBank/DDBJ whole genome shotgun (WGS) entry which is preliminary data.</text>
</comment>